<feature type="signal peptide" evidence="2">
    <location>
        <begin position="1"/>
        <end position="22"/>
    </location>
</feature>
<accession>A0A8H3IIC9</accession>
<dbReference type="PANTHER" id="PTHR34154:SF10">
    <property type="entry name" value="ASL1-LIKE GLYCOSYL HYDROLASE CATALYTIC DOMAIN-CONTAINING PROTEIN"/>
    <property type="match status" value="1"/>
</dbReference>
<keyword evidence="2" id="KW-0732">Signal</keyword>
<dbReference type="GO" id="GO:0071966">
    <property type="term" value="P:fungal-type cell wall polysaccharide metabolic process"/>
    <property type="evidence" value="ECO:0007669"/>
    <property type="project" value="TreeGrafter"/>
</dbReference>
<dbReference type="Proteomes" id="UP000664521">
    <property type="component" value="Unassembled WGS sequence"/>
</dbReference>
<reference evidence="4" key="1">
    <citation type="submission" date="2021-03" db="EMBL/GenBank/DDBJ databases">
        <authorList>
            <person name="Tagirdzhanova G."/>
        </authorList>
    </citation>
    <scope>NUCLEOTIDE SEQUENCE</scope>
</reference>
<dbReference type="GO" id="GO:0009277">
    <property type="term" value="C:fungal-type cell wall"/>
    <property type="evidence" value="ECO:0007669"/>
    <property type="project" value="TreeGrafter"/>
</dbReference>
<dbReference type="AlphaFoldDB" id="A0A8H3IIC9"/>
<protein>
    <recommendedName>
        <fullName evidence="3">Asl1-like glycosyl hydrolase catalytic domain-containing protein</fullName>
    </recommendedName>
</protein>
<name>A0A8H3IIC9_9LECA</name>
<keyword evidence="5" id="KW-1185">Reference proteome</keyword>
<comment type="caution">
    <text evidence="4">The sequence shown here is derived from an EMBL/GenBank/DDBJ whole genome shotgun (WGS) entry which is preliminary data.</text>
</comment>
<organism evidence="4 5">
    <name type="scientific">Heterodermia speciosa</name>
    <dbReference type="NCBI Taxonomy" id="116794"/>
    <lineage>
        <taxon>Eukaryota</taxon>
        <taxon>Fungi</taxon>
        <taxon>Dikarya</taxon>
        <taxon>Ascomycota</taxon>
        <taxon>Pezizomycotina</taxon>
        <taxon>Lecanoromycetes</taxon>
        <taxon>OSLEUM clade</taxon>
        <taxon>Lecanoromycetidae</taxon>
        <taxon>Caliciales</taxon>
        <taxon>Physciaceae</taxon>
        <taxon>Heterodermia</taxon>
    </lineage>
</organism>
<evidence type="ECO:0000313" key="5">
    <source>
        <dbReference type="Proteomes" id="UP000664521"/>
    </source>
</evidence>
<dbReference type="InterPro" id="IPR017853">
    <property type="entry name" value="GH"/>
</dbReference>
<evidence type="ECO:0000256" key="2">
    <source>
        <dbReference type="SAM" id="SignalP"/>
    </source>
</evidence>
<dbReference type="Gene3D" id="3.20.20.80">
    <property type="entry name" value="Glycosidases"/>
    <property type="match status" value="1"/>
</dbReference>
<evidence type="ECO:0000313" key="4">
    <source>
        <dbReference type="EMBL" id="CAF9921985.1"/>
    </source>
</evidence>
<dbReference type="InterPro" id="IPR053183">
    <property type="entry name" value="ASL1"/>
</dbReference>
<dbReference type="Pfam" id="PF11790">
    <property type="entry name" value="Glyco_hydro_cc"/>
    <property type="match status" value="1"/>
</dbReference>
<sequence>MHFAAPFPYFLTLSVTLSGVSAYPRHDSRALVCYENNALRALERFSSVAATFCPKYLSTTAVAVPTQFADIQTTAVSSACSCFEKTAGTLTPTIATSSAPTATKTPTTSATPTTKTSISSSSSSTSTSSSSTSTVPTVVATGGNTSGKRGLVYDYTSKTAYGNMFIGASHISFGSNWNSQRAIGSSITLDNSFTFVPTLRVDGGLNNNNWVSDATAAINSGSKWLFSSNEPDNAGQANLSPQQAAQVYKKYMNQFQGKAKLATPAVTNGGGSTGLNYLGQFVDNCDGCHFDLINIHHYVPRSDLTVDQAVSALKSYIENDVPALQAKHSQLQGLPIVIGEFFLTGASQAEGGEYLQKIMPYLDGKSTIIGYQAFGGLWTGSFITSDGNGLTPAGAAYKNN</sequence>
<dbReference type="EMBL" id="CAJPDS010000029">
    <property type="protein sequence ID" value="CAF9921985.1"/>
    <property type="molecule type" value="Genomic_DNA"/>
</dbReference>
<feature type="region of interest" description="Disordered" evidence="1">
    <location>
        <begin position="94"/>
        <end position="141"/>
    </location>
</feature>
<feature type="chain" id="PRO_5034392547" description="Asl1-like glycosyl hydrolase catalytic domain-containing protein" evidence="2">
    <location>
        <begin position="23"/>
        <end position="400"/>
    </location>
</feature>
<dbReference type="SUPFAM" id="SSF51445">
    <property type="entry name" value="(Trans)glycosidases"/>
    <property type="match status" value="1"/>
</dbReference>
<feature type="domain" description="Asl1-like glycosyl hydrolase catalytic" evidence="3">
    <location>
        <begin position="164"/>
        <end position="397"/>
    </location>
</feature>
<dbReference type="InterPro" id="IPR024655">
    <property type="entry name" value="Asl1_glyco_hydro_catalytic"/>
</dbReference>
<dbReference type="PANTHER" id="PTHR34154">
    <property type="entry name" value="ALKALI-SENSITIVE LINKAGE PROTEIN 1"/>
    <property type="match status" value="1"/>
</dbReference>
<evidence type="ECO:0000256" key="1">
    <source>
        <dbReference type="SAM" id="MobiDB-lite"/>
    </source>
</evidence>
<gene>
    <name evidence="4" type="ORF">HETSPECPRED_004689</name>
</gene>
<dbReference type="OrthoDB" id="43654at2759"/>
<evidence type="ECO:0000259" key="3">
    <source>
        <dbReference type="Pfam" id="PF11790"/>
    </source>
</evidence>
<proteinExistence type="predicted"/>